<keyword evidence="3" id="KW-0653">Protein transport</keyword>
<dbReference type="GO" id="GO:0005739">
    <property type="term" value="C:mitochondrion"/>
    <property type="evidence" value="ECO:0007669"/>
    <property type="project" value="TreeGrafter"/>
</dbReference>
<dbReference type="SUPFAM" id="SSF53474">
    <property type="entry name" value="alpha/beta-Hydrolases"/>
    <property type="match status" value="1"/>
</dbReference>
<proteinExistence type="inferred from homology"/>
<sequence>MASDVLHFISKHHLTNVSLLGHSMGGKVAAAVALAPNLGMSTLSHLISVDITPARGNLSNEFKSYVESMKKIEAMKVKTRKEAVDILHETEKDPSIIMFLLTNLVVPPHTSHGHAHFRIPISIFGSSIQDIGSFPYEGGERQWDGKALFIKGEKSAYINRHNIPIAKSFFPDMALEMLDTGHWVHAERPMEFKKLVTDFIS</sequence>
<keyword evidence="2 3" id="KW-0378">Hydrolase</keyword>
<evidence type="ECO:0000256" key="3">
    <source>
        <dbReference type="RuleBase" id="RU365011"/>
    </source>
</evidence>
<comment type="caution">
    <text evidence="5">The sequence shown here is derived from an EMBL/GenBank/DDBJ whole genome shotgun (WGS) entry which is preliminary data.</text>
</comment>
<name>A0A9P7VW65_9AGAR</name>
<dbReference type="Proteomes" id="UP000812287">
    <property type="component" value="Unassembled WGS sequence"/>
</dbReference>
<comment type="subcellular location">
    <subcellularLocation>
        <location evidence="3">Endoplasmic reticulum membrane</location>
    </subcellularLocation>
</comment>
<evidence type="ECO:0000259" key="4">
    <source>
        <dbReference type="Pfam" id="PF07819"/>
    </source>
</evidence>
<dbReference type="InterPro" id="IPR029058">
    <property type="entry name" value="AB_hydrolase_fold"/>
</dbReference>
<dbReference type="PANTHER" id="PTHR46118:SF4">
    <property type="entry name" value="PROTEIN ABHD11"/>
    <property type="match status" value="1"/>
</dbReference>
<feature type="domain" description="GPI inositol-deacylase PGAP1-like alpha/beta" evidence="4">
    <location>
        <begin position="11"/>
        <end position="75"/>
    </location>
</feature>
<evidence type="ECO:0000256" key="2">
    <source>
        <dbReference type="ARBA" id="ARBA00022801"/>
    </source>
</evidence>
<dbReference type="Gene3D" id="3.40.50.1820">
    <property type="entry name" value="alpha/beta hydrolase"/>
    <property type="match status" value="1"/>
</dbReference>
<dbReference type="GO" id="GO:0005789">
    <property type="term" value="C:endoplasmic reticulum membrane"/>
    <property type="evidence" value="ECO:0007669"/>
    <property type="project" value="UniProtKB-SubCell"/>
</dbReference>
<dbReference type="RefSeq" id="XP_043041574.1">
    <property type="nucleotide sequence ID" value="XM_043185869.1"/>
</dbReference>
<dbReference type="GO" id="GO:0015031">
    <property type="term" value="P:protein transport"/>
    <property type="evidence" value="ECO:0007669"/>
    <property type="project" value="UniProtKB-KW"/>
</dbReference>
<comment type="similarity">
    <text evidence="1">Belongs to the AB hydrolase superfamily.</text>
</comment>
<keyword evidence="3" id="KW-0813">Transport</keyword>
<protein>
    <recommendedName>
        <fullName evidence="3">GPI inositol-deacylase</fullName>
        <ecNumber evidence="3">3.1.-.-</ecNumber>
    </recommendedName>
</protein>
<evidence type="ECO:0000313" key="6">
    <source>
        <dbReference type="Proteomes" id="UP000812287"/>
    </source>
</evidence>
<dbReference type="OrthoDB" id="8119704at2759"/>
<dbReference type="Pfam" id="PF07819">
    <property type="entry name" value="PGAP1"/>
    <property type="match status" value="1"/>
</dbReference>
<dbReference type="EC" id="3.1.-.-" evidence="3"/>
<dbReference type="InterPro" id="IPR012908">
    <property type="entry name" value="PGAP1-ab_dom-like"/>
</dbReference>
<reference evidence="5" key="1">
    <citation type="submission" date="2020-11" db="EMBL/GenBank/DDBJ databases">
        <title>Adaptations for nitrogen fixation in a non-lichenized fungal sporocarp promotes dispersal by wood-feeding termites.</title>
        <authorList>
            <consortium name="DOE Joint Genome Institute"/>
            <person name="Koch R.A."/>
            <person name="Yoon G."/>
            <person name="Arayal U."/>
            <person name="Lail K."/>
            <person name="Amirebrahimi M."/>
            <person name="Labutti K."/>
            <person name="Lipzen A."/>
            <person name="Riley R."/>
            <person name="Barry K."/>
            <person name="Henrissat B."/>
            <person name="Grigoriev I.V."/>
            <person name="Herr J.R."/>
            <person name="Aime M.C."/>
        </authorList>
    </citation>
    <scope>NUCLEOTIDE SEQUENCE</scope>
    <source>
        <strain evidence="5">MCA 3950</strain>
    </source>
</reference>
<evidence type="ECO:0000256" key="1">
    <source>
        <dbReference type="ARBA" id="ARBA00008645"/>
    </source>
</evidence>
<keyword evidence="6" id="KW-1185">Reference proteome</keyword>
<accession>A0A9P7VW65</accession>
<organism evidence="5 6">
    <name type="scientific">Guyanagaster necrorhizus</name>
    <dbReference type="NCBI Taxonomy" id="856835"/>
    <lineage>
        <taxon>Eukaryota</taxon>
        <taxon>Fungi</taxon>
        <taxon>Dikarya</taxon>
        <taxon>Basidiomycota</taxon>
        <taxon>Agaricomycotina</taxon>
        <taxon>Agaricomycetes</taxon>
        <taxon>Agaricomycetidae</taxon>
        <taxon>Agaricales</taxon>
        <taxon>Marasmiineae</taxon>
        <taxon>Physalacriaceae</taxon>
        <taxon>Guyanagaster</taxon>
    </lineage>
</organism>
<dbReference type="AlphaFoldDB" id="A0A9P7VW65"/>
<gene>
    <name evidence="5" type="ORF">BT62DRAFT_930155</name>
</gene>
<keyword evidence="3" id="KW-0472">Membrane</keyword>
<dbReference type="GeneID" id="66108166"/>
<evidence type="ECO:0000313" key="5">
    <source>
        <dbReference type="EMBL" id="KAG7448074.1"/>
    </source>
</evidence>
<dbReference type="EMBL" id="MU250530">
    <property type="protein sequence ID" value="KAG7448074.1"/>
    <property type="molecule type" value="Genomic_DNA"/>
</dbReference>
<comment type="similarity">
    <text evidence="3">Belongs to the GPI inositol-deacylase family.</text>
</comment>
<dbReference type="GO" id="GO:0052689">
    <property type="term" value="F:carboxylic ester hydrolase activity"/>
    <property type="evidence" value="ECO:0007669"/>
    <property type="project" value="TreeGrafter"/>
</dbReference>
<keyword evidence="3" id="KW-0256">Endoplasmic reticulum</keyword>
<comment type="function">
    <text evidence="3">Involved in inositol deacylation of GPI-anchored proteins which plays important roles in the quality control and ER-associated degradation of GPI-anchored proteins.</text>
</comment>
<dbReference type="PANTHER" id="PTHR46118">
    <property type="entry name" value="PROTEIN ABHD11"/>
    <property type="match status" value="1"/>
</dbReference>